<proteinExistence type="predicted"/>
<name>A0ACB6RUE5_9PLEO</name>
<dbReference type="Proteomes" id="UP000799754">
    <property type="component" value="Unassembled WGS sequence"/>
</dbReference>
<evidence type="ECO:0000313" key="2">
    <source>
        <dbReference type="Proteomes" id="UP000799754"/>
    </source>
</evidence>
<evidence type="ECO:0000313" key="1">
    <source>
        <dbReference type="EMBL" id="KAF2625363.1"/>
    </source>
</evidence>
<accession>A0ACB6RUE5</accession>
<reference evidence="1" key="1">
    <citation type="journal article" date="2020" name="Stud. Mycol.">
        <title>101 Dothideomycetes genomes: a test case for predicting lifestyles and emergence of pathogens.</title>
        <authorList>
            <person name="Haridas S."/>
            <person name="Albert R."/>
            <person name="Binder M."/>
            <person name="Bloem J."/>
            <person name="Labutti K."/>
            <person name="Salamov A."/>
            <person name="Andreopoulos B."/>
            <person name="Baker S."/>
            <person name="Barry K."/>
            <person name="Bills G."/>
            <person name="Bluhm B."/>
            <person name="Cannon C."/>
            <person name="Castanera R."/>
            <person name="Culley D."/>
            <person name="Daum C."/>
            <person name="Ezra D."/>
            <person name="Gonzalez J."/>
            <person name="Henrissat B."/>
            <person name="Kuo A."/>
            <person name="Liang C."/>
            <person name="Lipzen A."/>
            <person name="Lutzoni F."/>
            <person name="Magnuson J."/>
            <person name="Mondo S."/>
            <person name="Nolan M."/>
            <person name="Ohm R."/>
            <person name="Pangilinan J."/>
            <person name="Park H.-J."/>
            <person name="Ramirez L."/>
            <person name="Alfaro M."/>
            <person name="Sun H."/>
            <person name="Tritt A."/>
            <person name="Yoshinaga Y."/>
            <person name="Zwiers L.-H."/>
            <person name="Turgeon B."/>
            <person name="Goodwin S."/>
            <person name="Spatafora J."/>
            <person name="Crous P."/>
            <person name="Grigoriev I."/>
        </authorList>
    </citation>
    <scope>NUCLEOTIDE SEQUENCE</scope>
    <source>
        <strain evidence="1">CBS 525.71</strain>
    </source>
</reference>
<comment type="caution">
    <text evidence="1">The sequence shown here is derived from an EMBL/GenBank/DDBJ whole genome shotgun (WGS) entry which is preliminary data.</text>
</comment>
<sequence>MSGYKGPRGPNVSQYIANLNQLSPLSDNPAEPQPVTEDFSAFLNTDFFDINGGINVDLNSPIDFGVDFDIKPSTPSTAEHTPRNSISAASSKPNMDFNLNGDFQFTDFSNFNTAPIIDTSMPSLSQPQHNNYPLPTTYAPQPNAISPINYDDSASKKRKAEDMSVGTPIQHLDEHARVAAEEDKRRRNTAASARFRVKKKQREQALEKTAKDMSDRVQQLEARIGQLETENAWLKGLITEKSNGNSSTSDIKAMLTKHEEQKAGRSSPAHAEGVGTTA</sequence>
<protein>
    <submittedName>
        <fullName evidence="1">Uncharacterized protein</fullName>
    </submittedName>
</protein>
<keyword evidence="2" id="KW-1185">Reference proteome</keyword>
<dbReference type="EMBL" id="MU006726">
    <property type="protein sequence ID" value="KAF2625363.1"/>
    <property type="molecule type" value="Genomic_DNA"/>
</dbReference>
<gene>
    <name evidence="1" type="ORF">BU25DRAFT_346348</name>
</gene>
<organism evidence="1 2">
    <name type="scientific">Macroventuria anomochaeta</name>
    <dbReference type="NCBI Taxonomy" id="301207"/>
    <lineage>
        <taxon>Eukaryota</taxon>
        <taxon>Fungi</taxon>
        <taxon>Dikarya</taxon>
        <taxon>Ascomycota</taxon>
        <taxon>Pezizomycotina</taxon>
        <taxon>Dothideomycetes</taxon>
        <taxon>Pleosporomycetidae</taxon>
        <taxon>Pleosporales</taxon>
        <taxon>Pleosporineae</taxon>
        <taxon>Didymellaceae</taxon>
        <taxon>Macroventuria</taxon>
    </lineage>
</organism>